<feature type="region of interest" description="Disordered" evidence="1">
    <location>
        <begin position="287"/>
        <end position="314"/>
    </location>
</feature>
<organism evidence="2 3">
    <name type="scientific">Kitasatospora xanthocidica</name>
    <dbReference type="NCBI Taxonomy" id="83382"/>
    <lineage>
        <taxon>Bacteria</taxon>
        <taxon>Bacillati</taxon>
        <taxon>Actinomycetota</taxon>
        <taxon>Actinomycetes</taxon>
        <taxon>Kitasatosporales</taxon>
        <taxon>Streptomycetaceae</taxon>
        <taxon>Kitasatospora</taxon>
    </lineage>
</organism>
<evidence type="ECO:0000256" key="1">
    <source>
        <dbReference type="SAM" id="MobiDB-lite"/>
    </source>
</evidence>
<evidence type="ECO:0000313" key="2">
    <source>
        <dbReference type="EMBL" id="RGD56779.1"/>
    </source>
</evidence>
<dbReference type="SUPFAM" id="SSF50969">
    <property type="entry name" value="YVTN repeat-like/Quinoprotein amine dehydrogenase"/>
    <property type="match status" value="1"/>
</dbReference>
<dbReference type="EMBL" id="QVIG01000001">
    <property type="protein sequence ID" value="RGD56779.1"/>
    <property type="molecule type" value="Genomic_DNA"/>
</dbReference>
<reference evidence="2 3" key="1">
    <citation type="submission" date="2018-08" db="EMBL/GenBank/DDBJ databases">
        <title>Diversity &amp; Physiological Properties of Lignin-Decomposing Actinobacteria from Soil.</title>
        <authorList>
            <person name="Roh S.G."/>
            <person name="Kim S.B."/>
        </authorList>
    </citation>
    <scope>NUCLEOTIDE SEQUENCE [LARGE SCALE GENOMIC DNA]</scope>
    <source>
        <strain evidence="2 3">MMS17-GH009</strain>
    </source>
</reference>
<evidence type="ECO:0008006" key="4">
    <source>
        <dbReference type="Google" id="ProtNLM"/>
    </source>
</evidence>
<name>A0A372ZLK9_9ACTN</name>
<dbReference type="RefSeq" id="WP_117485391.1">
    <property type="nucleotide sequence ID" value="NZ_QVIG01000001.1"/>
</dbReference>
<evidence type="ECO:0000313" key="3">
    <source>
        <dbReference type="Proteomes" id="UP000263377"/>
    </source>
</evidence>
<keyword evidence="3" id="KW-1185">Reference proteome</keyword>
<gene>
    <name evidence="2" type="ORF">DR950_02290</name>
</gene>
<proteinExistence type="predicted"/>
<accession>A0A372ZLK9</accession>
<dbReference type="InterPro" id="IPR011044">
    <property type="entry name" value="Quino_amine_DH_bsu"/>
</dbReference>
<protein>
    <recommendedName>
        <fullName evidence="4">WD40 repeat domain-containing protein</fullName>
    </recommendedName>
</protein>
<comment type="caution">
    <text evidence="2">The sequence shown here is derived from an EMBL/GenBank/DDBJ whole genome shotgun (WGS) entry which is preliminary data.</text>
</comment>
<dbReference type="AlphaFoldDB" id="A0A372ZLK9"/>
<sequence>MAASPHPVRLTTRLVDGLVCAYAPAAGAVGVLSPAVACRPVPGDGVVAHAVAADLRHAYYTTLHAAVCVTADGTQVWRTPFEPAADNAHGHLPDCELSPDGRVLWVYRPDAMAGRDRPDQWVAVDAASGAVLARADLETVGHGGVQLAHPASGGMLLNVGEGQDGTAVYRASLAGGRLALLRYPWDDRCLIDLSPDGHRFLTVDHAQRDLAVHAFPGGETVFTLTVDDFGHDPDTVFLEWSGGHLTPDTLLATLVGETEDEEDWFRHYRVDARTGRVHGEFDAHAADPYDLQPLGDGSWLTTGPGGHPVRRTAS</sequence>
<dbReference type="Proteomes" id="UP000263377">
    <property type="component" value="Unassembled WGS sequence"/>
</dbReference>